<gene>
    <name evidence="4" type="ORF">HYN59_05405</name>
</gene>
<evidence type="ECO:0000313" key="5">
    <source>
        <dbReference type="Proteomes" id="UP000244929"/>
    </source>
</evidence>
<proteinExistence type="predicted"/>
<dbReference type="OrthoDB" id="9803990at2"/>
<feature type="chain" id="PRO_5015435603" evidence="2">
    <location>
        <begin position="20"/>
        <end position="305"/>
    </location>
</feature>
<dbReference type="Pfam" id="PF20434">
    <property type="entry name" value="BD-FAE"/>
    <property type="match status" value="1"/>
</dbReference>
<keyword evidence="1" id="KW-0378">Hydrolase</keyword>
<dbReference type="Gene3D" id="3.40.50.1820">
    <property type="entry name" value="alpha/beta hydrolase"/>
    <property type="match status" value="1"/>
</dbReference>
<dbReference type="InterPro" id="IPR049492">
    <property type="entry name" value="BD-FAE-like_dom"/>
</dbReference>
<organism evidence="4 5">
    <name type="scientific">Flavobacterium album</name>
    <dbReference type="NCBI Taxonomy" id="2175091"/>
    <lineage>
        <taxon>Bacteria</taxon>
        <taxon>Pseudomonadati</taxon>
        <taxon>Bacteroidota</taxon>
        <taxon>Flavobacteriia</taxon>
        <taxon>Flavobacteriales</taxon>
        <taxon>Flavobacteriaceae</taxon>
        <taxon>Flavobacterium</taxon>
    </lineage>
</organism>
<dbReference type="SUPFAM" id="SSF53474">
    <property type="entry name" value="alpha/beta-Hydrolases"/>
    <property type="match status" value="1"/>
</dbReference>
<dbReference type="RefSeq" id="WP_108777295.1">
    <property type="nucleotide sequence ID" value="NZ_CP029186.1"/>
</dbReference>
<reference evidence="4 5" key="1">
    <citation type="submission" date="2018-04" db="EMBL/GenBank/DDBJ databases">
        <title>Genome sequencing of Flavobacterium sp. HYN0059.</title>
        <authorList>
            <person name="Yi H."/>
            <person name="Baek C."/>
        </authorList>
    </citation>
    <scope>NUCLEOTIDE SEQUENCE [LARGE SCALE GENOMIC DNA]</scope>
    <source>
        <strain evidence="4 5">HYN0059</strain>
    </source>
</reference>
<dbReference type="AlphaFoldDB" id="A0A2S1QW78"/>
<dbReference type="InterPro" id="IPR029058">
    <property type="entry name" value="AB_hydrolase_fold"/>
</dbReference>
<protein>
    <submittedName>
        <fullName evidence="4">Esterase</fullName>
    </submittedName>
</protein>
<dbReference type="InterPro" id="IPR050300">
    <property type="entry name" value="GDXG_lipolytic_enzyme"/>
</dbReference>
<evidence type="ECO:0000256" key="1">
    <source>
        <dbReference type="ARBA" id="ARBA00022801"/>
    </source>
</evidence>
<accession>A0A2S1QW78</accession>
<sequence length="305" mass="33407">MIKKFLLFAALFCFLSVNAQEYKTITYFTNDSLKLELDLFLPKGKPAGKLPLLIHVHGGGFSGGERKNGHHICSYAASKGYAVASISYSLYMKGKNFSCGGTIPEKIKAIQIAANQLQQAVVFFISNKDTYNIDPSKIFISGSSAGAETVLHAAFWDKTMMQLYPGRLPEGFKYAGIISGAGAIMDINLINKNTLVPVMLFHGSCDKTVPYGTAAHHYCPTNSSGWLMLFGSYSIYNHMLGLNGSTHLVTYCGGEHDYSDMLFAKGQQTIIDFMDMTLKGGKEQSHTVIATGRNCEANSKYKFCD</sequence>
<feature type="signal peptide" evidence="2">
    <location>
        <begin position="1"/>
        <end position="19"/>
    </location>
</feature>
<dbReference type="GO" id="GO:0016787">
    <property type="term" value="F:hydrolase activity"/>
    <property type="evidence" value="ECO:0007669"/>
    <property type="project" value="UniProtKB-KW"/>
</dbReference>
<evidence type="ECO:0000256" key="2">
    <source>
        <dbReference type="SAM" id="SignalP"/>
    </source>
</evidence>
<dbReference type="Proteomes" id="UP000244929">
    <property type="component" value="Chromosome"/>
</dbReference>
<keyword evidence="5" id="KW-1185">Reference proteome</keyword>
<evidence type="ECO:0000259" key="3">
    <source>
        <dbReference type="Pfam" id="PF20434"/>
    </source>
</evidence>
<name>A0A2S1QW78_9FLAO</name>
<evidence type="ECO:0000313" key="4">
    <source>
        <dbReference type="EMBL" id="AWH84589.1"/>
    </source>
</evidence>
<dbReference type="PANTHER" id="PTHR48081">
    <property type="entry name" value="AB HYDROLASE SUPERFAMILY PROTEIN C4A8.06C"/>
    <property type="match status" value="1"/>
</dbReference>
<dbReference type="KEGG" id="falb:HYN59_05405"/>
<feature type="domain" description="BD-FAE-like" evidence="3">
    <location>
        <begin position="37"/>
        <end position="158"/>
    </location>
</feature>
<keyword evidence="2" id="KW-0732">Signal</keyword>
<dbReference type="EMBL" id="CP029186">
    <property type="protein sequence ID" value="AWH84589.1"/>
    <property type="molecule type" value="Genomic_DNA"/>
</dbReference>